<dbReference type="InterPro" id="IPR041078">
    <property type="entry name" value="Plavaka"/>
</dbReference>
<feature type="compositionally biased region" description="Basic and acidic residues" evidence="1">
    <location>
        <begin position="806"/>
        <end position="824"/>
    </location>
</feature>
<feature type="compositionally biased region" description="Acidic residues" evidence="1">
    <location>
        <begin position="1268"/>
        <end position="1280"/>
    </location>
</feature>
<feature type="region of interest" description="Disordered" evidence="1">
    <location>
        <begin position="1202"/>
        <end position="1280"/>
    </location>
</feature>
<evidence type="ECO:0000313" key="2">
    <source>
        <dbReference type="EMBL" id="KAL0575119.1"/>
    </source>
</evidence>
<feature type="region of interest" description="Disordered" evidence="1">
    <location>
        <begin position="806"/>
        <end position="831"/>
    </location>
</feature>
<organism evidence="2 3">
    <name type="scientific">Marasmius crinis-equi</name>
    <dbReference type="NCBI Taxonomy" id="585013"/>
    <lineage>
        <taxon>Eukaryota</taxon>
        <taxon>Fungi</taxon>
        <taxon>Dikarya</taxon>
        <taxon>Basidiomycota</taxon>
        <taxon>Agaricomycotina</taxon>
        <taxon>Agaricomycetes</taxon>
        <taxon>Agaricomycetidae</taxon>
        <taxon>Agaricales</taxon>
        <taxon>Marasmiineae</taxon>
        <taxon>Marasmiaceae</taxon>
        <taxon>Marasmius</taxon>
    </lineage>
</organism>
<feature type="region of interest" description="Disordered" evidence="1">
    <location>
        <begin position="126"/>
        <end position="172"/>
    </location>
</feature>
<feature type="compositionally biased region" description="Low complexity" evidence="1">
    <location>
        <begin position="1249"/>
        <end position="1267"/>
    </location>
</feature>
<dbReference type="EMBL" id="JBAHYK010000334">
    <property type="protein sequence ID" value="KAL0575119.1"/>
    <property type="molecule type" value="Genomic_DNA"/>
</dbReference>
<dbReference type="Pfam" id="PF18759">
    <property type="entry name" value="Plavaka"/>
    <property type="match status" value="1"/>
</dbReference>
<protein>
    <submittedName>
        <fullName evidence="2">Uncharacterized protein</fullName>
    </submittedName>
</protein>
<name>A0ABR3FIB9_9AGAR</name>
<feature type="compositionally biased region" description="Basic and acidic residues" evidence="1">
    <location>
        <begin position="138"/>
        <end position="152"/>
    </location>
</feature>
<keyword evidence="3" id="KW-1185">Reference proteome</keyword>
<evidence type="ECO:0000313" key="3">
    <source>
        <dbReference type="Proteomes" id="UP001465976"/>
    </source>
</evidence>
<gene>
    <name evidence="2" type="ORF">V5O48_006845</name>
</gene>
<proteinExistence type="predicted"/>
<comment type="caution">
    <text evidence="2">The sequence shown here is derived from an EMBL/GenBank/DDBJ whole genome shotgun (WGS) entry which is preliminary data.</text>
</comment>
<accession>A0ABR3FIB9</accession>
<dbReference type="Proteomes" id="UP001465976">
    <property type="component" value="Unassembled WGS sequence"/>
</dbReference>
<reference evidence="2 3" key="1">
    <citation type="submission" date="2024-02" db="EMBL/GenBank/DDBJ databases">
        <title>A draft genome for the cacao thread blight pathogen Marasmius crinis-equi.</title>
        <authorList>
            <person name="Cohen S.P."/>
            <person name="Baruah I.K."/>
            <person name="Amoako-Attah I."/>
            <person name="Bukari Y."/>
            <person name="Meinhardt L.W."/>
            <person name="Bailey B.A."/>
        </authorList>
    </citation>
    <scope>NUCLEOTIDE SEQUENCE [LARGE SCALE GENOMIC DNA]</scope>
    <source>
        <strain evidence="2 3">GH-76</strain>
    </source>
</reference>
<sequence>MSQPIKRKCIYCPKGQEKEFEIGRPMGAHVVWCKKRNGIQFADFSLPAIGEGAVVGGVEEGLAIVVDEREAEVNNEVEVDEGAGSTPQSLAARPRRIRALPKKYREMDLTQASNFLSQAMLVAEEEHAENGDVEDTGDDHVLDDADPEDKHPQVSSLSHDPGDTHASDPTVPYVISQKDGFGMFRVYQYGLPSRNPDEDVTMDDLIDSGGFAMTPTPARRPDAAFGHKGQPSLPTKSHPYAPFDNSTVFQLMDWYYNAAENGLSLSNFNELVGIFRRPDFDSSHIATFDASREGRRMDAYRGDGDAVLLDEEEESTPLPFASYKGWRSGEVNIPVPRTGHSCAERDAYVYTISDVWHRKAMDIIRDEVQDTSFYSFHLKPYKQLWEPGPSEPLQRIYSEVYSSDRMLAMERDALSRRPPDCECEAVVVAIMGYSDSTQLTHFGDRSLWPGYIAFGNTSKYRRSNPSMFTMNHIVYVPTIPDSFARDYRDLFDRAATDDVLRFVKRELVQLVWALIMSDPGFVDAYQHGKVERCADGILRRLFPRLFAHSADYVEKVLLASIKFLSEYLCPQCLTKKSQVHQLGTKWDQCRRLQKREDSDERRERIEIARRAIFQHGMAIGGEAVTRLVKDTSEQVDRNTFSELLHPVGENFYDILVADTMHEMAGLMEAIFKQCNRLIFAEDKNNLEVLNDRYRRIATFDNGTIRRFANDVTKMKKFAFRDFEDVMQGLLPTEHDKNLLNLLWDFNVLMAYASLRLHTDSTVATMDSTITQYGKSLRRFVNTTCKAYNTTEIPEEAEKRRLAALNRETKRAKDGKSATKRKAGDEDGLMPKNLNMNTFKQHMPTHYPFFVRHYGSLDSYTTRMGEREHVRTKRLYNRTNKRNHEPQVAMHFRRARLLHSIRVRARFIEHHKHTGAVYVVPDKEKLPLGNPKERYQLSASERYPLRLYEFLDKYAEDPAMEGFYDSLRTHLICRMRNIEETTELDRRALNSLRFDKNRIYAHKTFRIHYNTYDLRRKAQTISPRFHPDVMLLADEVTAEMTGHPYCYARVIGIFHANVWLWDKNQAFEEMSIQKKEFLWVRWYEMDMEHTHGWRAKRLPKIYFLPSTDPNAFGFIDPARVVRGVFLEPAFEDGSTSGLDPDYAASIHVLPEDSVARVYEASYDGKLWVESGDWCYYYVNFFGDRDLFMRYRGGGVGHSTRSLTRELEHEATENDNPLPEYDRNTGELVSDNIPEDIIEQDNPGEGAYAESSVSSSDETSSVGPSLDQYDSNDNEDDIDYDE</sequence>
<evidence type="ECO:0000256" key="1">
    <source>
        <dbReference type="SAM" id="MobiDB-lite"/>
    </source>
</evidence>